<evidence type="ECO:0000256" key="2">
    <source>
        <dbReference type="ARBA" id="ARBA00022723"/>
    </source>
</evidence>
<protein>
    <recommendedName>
        <fullName evidence="5">FLZ-type domain-containing protein</fullName>
    </recommendedName>
</protein>
<dbReference type="Proteomes" id="UP000829196">
    <property type="component" value="Unassembled WGS sequence"/>
</dbReference>
<evidence type="ECO:0000256" key="1">
    <source>
        <dbReference type="ARBA" id="ARBA00009374"/>
    </source>
</evidence>
<dbReference type="InterPro" id="IPR007650">
    <property type="entry name" value="Zf-FLZ_dom"/>
</dbReference>
<accession>A0A8T3AIG1</accession>
<dbReference type="AlphaFoldDB" id="A0A8T3AIG1"/>
<dbReference type="Pfam" id="PF04570">
    <property type="entry name" value="zf-FLZ"/>
    <property type="match status" value="1"/>
</dbReference>
<evidence type="ECO:0000256" key="4">
    <source>
        <dbReference type="SAM" id="MobiDB-lite"/>
    </source>
</evidence>
<evidence type="ECO:0000313" key="6">
    <source>
        <dbReference type="EMBL" id="KAI0495938.1"/>
    </source>
</evidence>
<feature type="region of interest" description="Disordered" evidence="4">
    <location>
        <begin position="17"/>
        <end position="50"/>
    </location>
</feature>
<evidence type="ECO:0000256" key="3">
    <source>
        <dbReference type="PROSITE-ProRule" id="PRU01131"/>
    </source>
</evidence>
<name>A0A8T3AIG1_DENNO</name>
<comment type="caution">
    <text evidence="6">The sequence shown here is derived from an EMBL/GenBank/DDBJ whole genome shotgun (WGS) entry which is preliminary data.</text>
</comment>
<reference evidence="6" key="1">
    <citation type="journal article" date="2022" name="Front. Genet.">
        <title>Chromosome-Scale Assembly of the Dendrobium nobile Genome Provides Insights Into the Molecular Mechanism of the Biosynthesis of the Medicinal Active Ingredient of Dendrobium.</title>
        <authorList>
            <person name="Xu Q."/>
            <person name="Niu S.-C."/>
            <person name="Li K.-L."/>
            <person name="Zheng P.-J."/>
            <person name="Zhang X.-J."/>
            <person name="Jia Y."/>
            <person name="Liu Y."/>
            <person name="Niu Y.-X."/>
            <person name="Yu L.-H."/>
            <person name="Chen D.-F."/>
            <person name="Zhang G.-Q."/>
        </authorList>
    </citation>
    <scope>NUCLEOTIDE SEQUENCE</scope>
    <source>
        <tissue evidence="6">Leaf</tissue>
    </source>
</reference>
<evidence type="ECO:0000313" key="7">
    <source>
        <dbReference type="Proteomes" id="UP000829196"/>
    </source>
</evidence>
<keyword evidence="7" id="KW-1185">Reference proteome</keyword>
<organism evidence="6 7">
    <name type="scientific">Dendrobium nobile</name>
    <name type="common">Orchid</name>
    <dbReference type="NCBI Taxonomy" id="94219"/>
    <lineage>
        <taxon>Eukaryota</taxon>
        <taxon>Viridiplantae</taxon>
        <taxon>Streptophyta</taxon>
        <taxon>Embryophyta</taxon>
        <taxon>Tracheophyta</taxon>
        <taxon>Spermatophyta</taxon>
        <taxon>Magnoliopsida</taxon>
        <taxon>Liliopsida</taxon>
        <taxon>Asparagales</taxon>
        <taxon>Orchidaceae</taxon>
        <taxon>Epidendroideae</taxon>
        <taxon>Malaxideae</taxon>
        <taxon>Dendrobiinae</taxon>
        <taxon>Dendrobium</taxon>
    </lineage>
</organism>
<dbReference type="OrthoDB" id="1927223at2759"/>
<dbReference type="PANTHER" id="PTHR47847:SF2">
    <property type="entry name" value="FCS-LIKE ZINC FINGER 17-RELATED"/>
    <property type="match status" value="1"/>
</dbReference>
<keyword evidence="2" id="KW-0479">Metal-binding</keyword>
<feature type="zinc finger region" description="FLZ-type" evidence="3">
    <location>
        <begin position="188"/>
        <end position="215"/>
    </location>
</feature>
<gene>
    <name evidence="6" type="ORF">KFK09_022245</name>
</gene>
<dbReference type="EMBL" id="JAGYWB010000016">
    <property type="protein sequence ID" value="KAI0495938.1"/>
    <property type="molecule type" value="Genomic_DNA"/>
</dbReference>
<feature type="domain" description="FLZ-type" evidence="5">
    <location>
        <begin position="188"/>
        <end position="215"/>
    </location>
</feature>
<evidence type="ECO:0000259" key="5">
    <source>
        <dbReference type="PROSITE" id="PS51795"/>
    </source>
</evidence>
<comment type="similarity">
    <text evidence="1">Belongs to the FLZ family.</text>
</comment>
<dbReference type="PANTHER" id="PTHR47847">
    <property type="entry name" value="FCS-LIKE ZINC FINGER 17"/>
    <property type="match status" value="1"/>
</dbReference>
<dbReference type="GO" id="GO:0046872">
    <property type="term" value="F:metal ion binding"/>
    <property type="evidence" value="ECO:0007669"/>
    <property type="project" value="UniProtKB-KW"/>
</dbReference>
<proteinExistence type="inferred from homology"/>
<dbReference type="InterPro" id="IPR044181">
    <property type="entry name" value="FLZ17/18"/>
</dbReference>
<sequence>MTRHWLAAAALSRRGRPPLCRRSHGHANSSSFSDSSDDDLSCKNGSQDNRPACRDTASLEVDVATECVPSCRIGKSFSGRVDSNPKWVSISFFSLSTSHSCFLIVCHLTLPSLLLPLSLLEMLSRTRSIFQIEEGEGDYDFSNGDFAVDTDGLVGLQILIKHGGIYSKLLIKSSMKKNKPVLKHLSAEFLKSCFSCSNELSLQKEVYMYRYGLAT</sequence>
<dbReference type="PROSITE" id="PS51795">
    <property type="entry name" value="ZF_FLZ"/>
    <property type="match status" value="1"/>
</dbReference>